<dbReference type="EMBL" id="BQNB010016642">
    <property type="protein sequence ID" value="GJT54073.1"/>
    <property type="molecule type" value="Genomic_DNA"/>
</dbReference>
<reference evidence="1" key="1">
    <citation type="journal article" date="2022" name="Int. J. Mol. Sci.">
        <title>Draft Genome of Tanacetum Coccineum: Genomic Comparison of Closely Related Tanacetum-Family Plants.</title>
        <authorList>
            <person name="Yamashiro T."/>
            <person name="Shiraishi A."/>
            <person name="Nakayama K."/>
            <person name="Satake H."/>
        </authorList>
    </citation>
    <scope>NUCLEOTIDE SEQUENCE</scope>
</reference>
<reference evidence="1" key="2">
    <citation type="submission" date="2022-01" db="EMBL/GenBank/DDBJ databases">
        <authorList>
            <person name="Yamashiro T."/>
            <person name="Shiraishi A."/>
            <person name="Satake H."/>
            <person name="Nakayama K."/>
        </authorList>
    </citation>
    <scope>NUCLEOTIDE SEQUENCE</scope>
</reference>
<comment type="caution">
    <text evidence="1">The sequence shown here is derived from an EMBL/GenBank/DDBJ whole genome shotgun (WGS) entry which is preliminary data.</text>
</comment>
<evidence type="ECO:0000313" key="2">
    <source>
        <dbReference type="Proteomes" id="UP001151760"/>
    </source>
</evidence>
<protein>
    <recommendedName>
        <fullName evidence="3">UBN2 domain-containing protein</fullName>
    </recommendedName>
</protein>
<keyword evidence="2" id="KW-1185">Reference proteome</keyword>
<evidence type="ECO:0000313" key="1">
    <source>
        <dbReference type="EMBL" id="GJT54073.1"/>
    </source>
</evidence>
<dbReference type="Proteomes" id="UP001151760">
    <property type="component" value="Unassembled WGS sequence"/>
</dbReference>
<organism evidence="1 2">
    <name type="scientific">Tanacetum coccineum</name>
    <dbReference type="NCBI Taxonomy" id="301880"/>
    <lineage>
        <taxon>Eukaryota</taxon>
        <taxon>Viridiplantae</taxon>
        <taxon>Streptophyta</taxon>
        <taxon>Embryophyta</taxon>
        <taxon>Tracheophyta</taxon>
        <taxon>Spermatophyta</taxon>
        <taxon>Magnoliopsida</taxon>
        <taxon>eudicotyledons</taxon>
        <taxon>Gunneridae</taxon>
        <taxon>Pentapetalae</taxon>
        <taxon>asterids</taxon>
        <taxon>campanulids</taxon>
        <taxon>Asterales</taxon>
        <taxon>Asteraceae</taxon>
        <taxon>Asteroideae</taxon>
        <taxon>Anthemideae</taxon>
        <taxon>Anthemidinae</taxon>
        <taxon>Tanacetum</taxon>
    </lineage>
</organism>
<accession>A0ABQ5EST3</accession>
<gene>
    <name evidence="1" type="ORF">Tco_0989127</name>
</gene>
<proteinExistence type="predicted"/>
<evidence type="ECO:0008006" key="3">
    <source>
        <dbReference type="Google" id="ProtNLM"/>
    </source>
</evidence>
<name>A0ABQ5EST3_9ASTR</name>
<sequence length="307" mass="34998">MNGDFPLVAKNEVTKVLEVVSFEEQTDDLKIKLAKNNEAKMVLYNALPKKEYKRIFMCKTAKDICQLLLITHQGVSSKNYVIKFLRALHPKWRAKVTTIKESKDFSSPALDELIGNLKVHEVVMAKDSEIYKGKKERVKSLALKAKKKSSDDETLKSRIDDEEYAIAVQRIENKAKMGLKFDSWLALSWICPRQRHVAATSGATSTSGSHLLTWLPCWVRGNRLSTRKQAQRLARESRRLARKARWLARAPNQSLASSRRPRGSSWFVDRECSNCHLAGPRIGYPEALIANHLWRLVGKKTEIPLNC</sequence>